<evidence type="ECO:0000313" key="1">
    <source>
        <dbReference type="EMBL" id="CAK5071544.1"/>
    </source>
</evidence>
<dbReference type="EMBL" id="CAVMJV010000022">
    <property type="protein sequence ID" value="CAK5071544.1"/>
    <property type="molecule type" value="Genomic_DNA"/>
</dbReference>
<organism evidence="1 2">
    <name type="scientific">Meloidogyne enterolobii</name>
    <name type="common">Root-knot nematode worm</name>
    <name type="synonym">Meloidogyne mayaguensis</name>
    <dbReference type="NCBI Taxonomy" id="390850"/>
    <lineage>
        <taxon>Eukaryota</taxon>
        <taxon>Metazoa</taxon>
        <taxon>Ecdysozoa</taxon>
        <taxon>Nematoda</taxon>
        <taxon>Chromadorea</taxon>
        <taxon>Rhabditida</taxon>
        <taxon>Tylenchina</taxon>
        <taxon>Tylenchomorpha</taxon>
        <taxon>Tylenchoidea</taxon>
        <taxon>Meloidogynidae</taxon>
        <taxon>Meloidogyninae</taxon>
        <taxon>Meloidogyne</taxon>
    </lineage>
</organism>
<proteinExistence type="predicted"/>
<comment type="caution">
    <text evidence="1">The sequence shown here is derived from an EMBL/GenBank/DDBJ whole genome shotgun (WGS) entry which is preliminary data.</text>
</comment>
<sequence>MVYASYTLFAYAKNYKRPEILSLDTCASLLHKHALFLHTKQENLANNKFLIKRYLKFFPYLRNKFIFLFYRQDFYQDSFLSFPAT</sequence>
<name>A0ACB0Z1D2_MELEN</name>
<gene>
    <name evidence="1" type="ORF">MENTE1834_LOCUS18931</name>
</gene>
<reference evidence="1" key="1">
    <citation type="submission" date="2023-11" db="EMBL/GenBank/DDBJ databases">
        <authorList>
            <person name="Poullet M."/>
        </authorList>
    </citation>
    <scope>NUCLEOTIDE SEQUENCE</scope>
    <source>
        <strain evidence="1">E1834</strain>
    </source>
</reference>
<keyword evidence="2" id="KW-1185">Reference proteome</keyword>
<dbReference type="Proteomes" id="UP001497535">
    <property type="component" value="Unassembled WGS sequence"/>
</dbReference>
<accession>A0ACB0Z1D2</accession>
<protein>
    <submittedName>
        <fullName evidence="1">Uncharacterized protein</fullName>
    </submittedName>
</protein>
<evidence type="ECO:0000313" key="2">
    <source>
        <dbReference type="Proteomes" id="UP001497535"/>
    </source>
</evidence>